<name>Q2J5S4_FRACC</name>
<protein>
    <recommendedName>
        <fullName evidence="1">IrrE N-terminal-like domain-containing protein</fullName>
    </recommendedName>
</protein>
<dbReference type="eggNOG" id="COG2856">
    <property type="taxonomic scope" value="Bacteria"/>
</dbReference>
<evidence type="ECO:0000259" key="1">
    <source>
        <dbReference type="Pfam" id="PF06114"/>
    </source>
</evidence>
<proteinExistence type="predicted"/>
<evidence type="ECO:0000313" key="2">
    <source>
        <dbReference type="EMBL" id="ABD13368.1"/>
    </source>
</evidence>
<dbReference type="STRING" id="106370.Francci3_4018"/>
<dbReference type="Proteomes" id="UP000001937">
    <property type="component" value="Chromosome"/>
</dbReference>
<accession>Q2J5S4</accession>
<organism evidence="2 3">
    <name type="scientific">Frankia casuarinae (strain DSM 45818 / CECT 9043 / HFP020203 / CcI3)</name>
    <dbReference type="NCBI Taxonomy" id="106370"/>
    <lineage>
        <taxon>Bacteria</taxon>
        <taxon>Bacillati</taxon>
        <taxon>Actinomycetota</taxon>
        <taxon>Actinomycetes</taxon>
        <taxon>Frankiales</taxon>
        <taxon>Frankiaceae</taxon>
        <taxon>Frankia</taxon>
    </lineage>
</organism>
<dbReference type="Pfam" id="PF06114">
    <property type="entry name" value="Peptidase_M78"/>
    <property type="match status" value="1"/>
</dbReference>
<dbReference type="Gene3D" id="1.10.10.2910">
    <property type="match status" value="1"/>
</dbReference>
<dbReference type="KEGG" id="fra:Francci3_4018"/>
<reference evidence="2 3" key="1">
    <citation type="journal article" date="2007" name="Genome Res.">
        <title>Genome characteristics of facultatively symbiotic Frankia sp. strains reflect host range and host plant biogeography.</title>
        <authorList>
            <person name="Normand P."/>
            <person name="Lapierre P."/>
            <person name="Tisa L.S."/>
            <person name="Gogarten J.P."/>
            <person name="Alloisio N."/>
            <person name="Bagnarol E."/>
            <person name="Bassi C.A."/>
            <person name="Berry A.M."/>
            <person name="Bickhart D.M."/>
            <person name="Choisne N."/>
            <person name="Couloux A."/>
            <person name="Cournoyer B."/>
            <person name="Cruveiller S."/>
            <person name="Daubin V."/>
            <person name="Demange N."/>
            <person name="Francino M.P."/>
            <person name="Goltsman E."/>
            <person name="Huang Y."/>
            <person name="Kopp O.R."/>
            <person name="Labarre L."/>
            <person name="Lapidus A."/>
            <person name="Lavire C."/>
            <person name="Marechal J."/>
            <person name="Martinez M."/>
            <person name="Mastronunzio J.E."/>
            <person name="Mullin B.C."/>
            <person name="Niemann J."/>
            <person name="Pujic P."/>
            <person name="Rawnsley T."/>
            <person name="Rouy Z."/>
            <person name="Schenowitz C."/>
            <person name="Sellstedt A."/>
            <person name="Tavares F."/>
            <person name="Tomkins J.P."/>
            <person name="Vallenet D."/>
            <person name="Valverde C."/>
            <person name="Wall L.G."/>
            <person name="Wang Y."/>
            <person name="Medigue C."/>
            <person name="Benson D.R."/>
        </authorList>
    </citation>
    <scope>NUCLEOTIDE SEQUENCE [LARGE SCALE GENOMIC DNA]</scope>
    <source>
        <strain evidence="3">DSM 45818 / CECT 9043 / CcI3</strain>
    </source>
</reference>
<feature type="domain" description="IrrE N-terminal-like" evidence="1">
    <location>
        <begin position="68"/>
        <end position="176"/>
    </location>
</feature>
<evidence type="ECO:0000313" key="3">
    <source>
        <dbReference type="Proteomes" id="UP000001937"/>
    </source>
</evidence>
<dbReference type="AlphaFoldDB" id="Q2J5S4"/>
<gene>
    <name evidence="2" type="ordered locus">Francci3_4018</name>
</gene>
<sequence length="194" mass="22050">MARPGWNQAKMRALAAEIRVEMGIGSFDRLDPYRIAEEYRVPVYPLQELGDHRGQCSEAAIAHFTVTRRTKWSAALVAAGSNRMIIENAAHEEVRRRSNLAHEISHLLLEHEFDTLLLTDDTTCFTDEKKEKEAQFLARELLISEQAAKQAAFKRLTNEEVGALYDVSSQFAQWRMSGPRVYAQRSLARQNGTS</sequence>
<keyword evidence="3" id="KW-1185">Reference proteome</keyword>
<dbReference type="EMBL" id="CP000249">
    <property type="protein sequence ID" value="ABD13368.1"/>
    <property type="molecule type" value="Genomic_DNA"/>
</dbReference>
<dbReference type="HOGENOM" id="CLU_098656_0_0_11"/>
<dbReference type="InterPro" id="IPR010359">
    <property type="entry name" value="IrrE_HExxH"/>
</dbReference>